<proteinExistence type="predicted"/>
<evidence type="ECO:0000313" key="2">
    <source>
        <dbReference type="EMBL" id="MFD1608096.1"/>
    </source>
</evidence>
<sequence length="61" mass="6903">MKFEQSLVAGARRQQKRKRAVRDVQTGVLRNGIKETRRPKRADVDLSIGGVRSLRVPARCS</sequence>
<reference evidence="3" key="1">
    <citation type="journal article" date="2019" name="Int. J. Syst. Evol. Microbiol.">
        <title>The Global Catalogue of Microorganisms (GCM) 10K type strain sequencing project: providing services to taxonomists for standard genome sequencing and annotation.</title>
        <authorList>
            <consortium name="The Broad Institute Genomics Platform"/>
            <consortium name="The Broad Institute Genome Sequencing Center for Infectious Disease"/>
            <person name="Wu L."/>
            <person name="Ma J."/>
        </authorList>
    </citation>
    <scope>NUCLEOTIDE SEQUENCE [LARGE SCALE GENOMIC DNA]</scope>
    <source>
        <strain evidence="3">CGMCC 1.12376</strain>
    </source>
</reference>
<dbReference type="EMBL" id="JBHUDE010000046">
    <property type="protein sequence ID" value="MFD1608096.1"/>
    <property type="molecule type" value="Genomic_DNA"/>
</dbReference>
<dbReference type="Proteomes" id="UP001597221">
    <property type="component" value="Unassembled WGS sequence"/>
</dbReference>
<protein>
    <submittedName>
        <fullName evidence="2">Uncharacterized protein</fullName>
    </submittedName>
</protein>
<feature type="region of interest" description="Disordered" evidence="1">
    <location>
        <begin position="1"/>
        <end position="21"/>
    </location>
</feature>
<evidence type="ECO:0000256" key="1">
    <source>
        <dbReference type="SAM" id="MobiDB-lite"/>
    </source>
</evidence>
<organism evidence="2 3">
    <name type="scientific">Oceanobacillus luteolus</name>
    <dbReference type="NCBI Taxonomy" id="1274358"/>
    <lineage>
        <taxon>Bacteria</taxon>
        <taxon>Bacillati</taxon>
        <taxon>Bacillota</taxon>
        <taxon>Bacilli</taxon>
        <taxon>Bacillales</taxon>
        <taxon>Bacillaceae</taxon>
        <taxon>Oceanobacillus</taxon>
    </lineage>
</organism>
<comment type="caution">
    <text evidence="2">The sequence shown here is derived from an EMBL/GenBank/DDBJ whole genome shotgun (WGS) entry which is preliminary data.</text>
</comment>
<evidence type="ECO:0000313" key="3">
    <source>
        <dbReference type="Proteomes" id="UP001597221"/>
    </source>
</evidence>
<gene>
    <name evidence="2" type="ORF">ACFSBH_10560</name>
</gene>
<name>A0ABW4HRD7_9BACI</name>
<dbReference type="RefSeq" id="WP_379597413.1">
    <property type="nucleotide sequence ID" value="NZ_JBHUDE010000046.1"/>
</dbReference>
<keyword evidence="3" id="KW-1185">Reference proteome</keyword>
<accession>A0ABW4HRD7</accession>